<name>A0AAD3DGC2_9STRA</name>
<dbReference type="Proteomes" id="UP001054902">
    <property type="component" value="Unassembled WGS sequence"/>
</dbReference>
<reference evidence="1 2" key="1">
    <citation type="journal article" date="2021" name="Sci. Rep.">
        <title>The genome of the diatom Chaetoceros tenuissimus carries an ancient integrated fragment of an extant virus.</title>
        <authorList>
            <person name="Hongo Y."/>
            <person name="Kimura K."/>
            <person name="Takaki Y."/>
            <person name="Yoshida Y."/>
            <person name="Baba S."/>
            <person name="Kobayashi G."/>
            <person name="Nagasaki K."/>
            <person name="Hano T."/>
            <person name="Tomaru Y."/>
        </authorList>
    </citation>
    <scope>NUCLEOTIDE SEQUENCE [LARGE SCALE GENOMIC DNA]</scope>
    <source>
        <strain evidence="1 2">NIES-3715</strain>
    </source>
</reference>
<proteinExistence type="predicted"/>
<dbReference type="AlphaFoldDB" id="A0AAD3DGC2"/>
<evidence type="ECO:0000313" key="2">
    <source>
        <dbReference type="Proteomes" id="UP001054902"/>
    </source>
</evidence>
<protein>
    <submittedName>
        <fullName evidence="1">Uncharacterized protein</fullName>
    </submittedName>
</protein>
<dbReference type="EMBL" id="BLLK01000078">
    <property type="protein sequence ID" value="GFH62144.1"/>
    <property type="molecule type" value="Genomic_DNA"/>
</dbReference>
<accession>A0AAD3DGC2</accession>
<sequence length="249" mass="27877">MLVPTATQLYNLIAVDPDDELFGPFQANDPNVELIQCRYCCLVPNAYVPLVIDRPHSPKELWMTLKGAIFNNGLEQECEPLINYLTACISQPNPNDLSHLALEADELPTVVALDPDLIAHCQHIIHEDFHHFNNTVGHAQATLVQNGNQLARAKKGDRIRVLYQYLELAKQQLQLTYVKVDATPGLLEKVFNLQLHLSGADFKEYFNSFLLDTSNSSVVQQATFHKTLYWGGALPSAADLQSGYQGIYD</sequence>
<comment type="caution">
    <text evidence="1">The sequence shown here is derived from an EMBL/GenBank/DDBJ whole genome shotgun (WGS) entry which is preliminary data.</text>
</comment>
<keyword evidence="2" id="KW-1185">Reference proteome</keyword>
<organism evidence="1 2">
    <name type="scientific">Chaetoceros tenuissimus</name>
    <dbReference type="NCBI Taxonomy" id="426638"/>
    <lineage>
        <taxon>Eukaryota</taxon>
        <taxon>Sar</taxon>
        <taxon>Stramenopiles</taxon>
        <taxon>Ochrophyta</taxon>
        <taxon>Bacillariophyta</taxon>
        <taxon>Coscinodiscophyceae</taxon>
        <taxon>Chaetocerotophycidae</taxon>
        <taxon>Chaetocerotales</taxon>
        <taxon>Chaetocerotaceae</taxon>
        <taxon>Chaetoceros</taxon>
    </lineage>
</organism>
<evidence type="ECO:0000313" key="1">
    <source>
        <dbReference type="EMBL" id="GFH62144.1"/>
    </source>
</evidence>
<gene>
    <name evidence="1" type="ORF">CTEN210_18620</name>
</gene>